<dbReference type="Pfam" id="PF11729">
    <property type="entry name" value="Capsid-VNN"/>
    <property type="match status" value="1"/>
</dbReference>
<protein>
    <recommendedName>
        <fullName evidence="3">Capsid protein alpha</fullName>
    </recommendedName>
</protein>
<feature type="region of interest" description="Disordered" evidence="5">
    <location>
        <begin position="369"/>
        <end position="400"/>
    </location>
</feature>
<sequence length="400" mass="44480">MAKKQPRKSVRIAPRMRVSTIPASVNTASRLRSVQTKQLNLYSNTDRLYHVTLPANTAKGTVIYDQIITPAIGRRLRQQAALFQKIKNNSLRFEVQTQTPTTNGGGYVVAFLHDPSMDVGQGENALKALTAVQGTQTSKFWQSVNMNVQTTKQQDFTLNGSDVRLFSPGRFVVLTDGAPTEPVSITILFHWTVELSRPALQRPLNQLAQAVLVATELYQEGLYLRYSNWDGTNFSPPKGQNNETALHMENAFAGLPPISSFGTNTLFYQLPYPLRVTGNEVLAQFIGFSVSGGNLRAAPYQLPGTQYALTSTSTTAQSFQFMVQGVRLTPVMPDEFYGTTQGAFLSENIQSVSHNLLPTICRNFQQMKLTGSSTPSDKKQDLQDRLSSMRDRFWDPQNMP</sequence>
<dbReference type="SMR" id="Q0QVT6"/>
<name>Q0QVT6_9VIRU</name>
<dbReference type="SUPFAM" id="SSF88633">
    <property type="entry name" value="Positive stranded ssRNA viruses"/>
    <property type="match status" value="1"/>
</dbReference>
<evidence type="ECO:0000256" key="3">
    <source>
        <dbReference type="ARBA" id="ARBA00019859"/>
    </source>
</evidence>
<feature type="compositionally biased region" description="Basic and acidic residues" evidence="5">
    <location>
        <begin position="376"/>
        <end position="394"/>
    </location>
</feature>
<proteinExistence type="inferred from homology"/>
<dbReference type="InterPro" id="IPR029053">
    <property type="entry name" value="Viral_coat"/>
</dbReference>
<evidence type="ECO:0000256" key="1">
    <source>
        <dbReference type="ARBA" id="ARBA00004328"/>
    </source>
</evidence>
<dbReference type="EMBL" id="DQ233638">
    <property type="protein sequence ID" value="ABB71128.1"/>
    <property type="molecule type" value="Genomic_RNA"/>
</dbReference>
<evidence type="ECO:0000256" key="5">
    <source>
        <dbReference type="SAM" id="MobiDB-lite"/>
    </source>
</evidence>
<evidence type="ECO:0000256" key="2">
    <source>
        <dbReference type="ARBA" id="ARBA00008815"/>
    </source>
</evidence>
<reference evidence="6" key="1">
    <citation type="journal article" date="2006" name="Virus Res.">
        <title>Sequence analysis of coat protein gene of Wuhan nodavirus isolated from insect.</title>
        <authorList>
            <person name="Liu C."/>
            <person name="Zhang J."/>
            <person name="Wang J."/>
            <person name="Lu J."/>
            <person name="Chen W."/>
            <person name="Cai D."/>
            <person name="Hu Y."/>
        </authorList>
    </citation>
    <scope>NUCLEOTIDE SEQUENCE</scope>
</reference>
<comment type="subcellular location">
    <subcellularLocation>
        <location evidence="1">Virion</location>
    </subcellularLocation>
</comment>
<keyword evidence="4" id="KW-0946">Virion</keyword>
<dbReference type="InterPro" id="IPR024292">
    <property type="entry name" value="Nodavirus_capsid"/>
</dbReference>
<dbReference type="GO" id="GO:0044423">
    <property type="term" value="C:virion component"/>
    <property type="evidence" value="ECO:0007669"/>
    <property type="project" value="UniProtKB-KW"/>
</dbReference>
<organism evidence="6">
    <name type="scientific">Wuhan nodavirus</name>
    <dbReference type="NCBI Taxonomy" id="356127"/>
    <lineage>
        <taxon>Viruses</taxon>
        <taxon>Riboviria</taxon>
        <taxon>Orthornavirae</taxon>
        <taxon>Kitrinoviricota</taxon>
        <taxon>Magsaviricetes</taxon>
        <taxon>Nodamuvirales</taxon>
        <taxon>Nodaviridae</taxon>
        <taxon>Betanodavirus</taxon>
    </lineage>
</organism>
<evidence type="ECO:0000256" key="4">
    <source>
        <dbReference type="ARBA" id="ARBA00022844"/>
    </source>
</evidence>
<dbReference type="Gene3D" id="2.60.120.20">
    <property type="match status" value="1"/>
</dbReference>
<comment type="similarity">
    <text evidence="2">Belongs to the peptidase A6 family.</text>
</comment>
<accession>Q0QVT6</accession>
<evidence type="ECO:0000313" key="6">
    <source>
        <dbReference type="EMBL" id="ABB71128.1"/>
    </source>
</evidence>